<dbReference type="OrthoDB" id="9807959at2"/>
<dbReference type="AlphaFoldDB" id="A0A175R4N8"/>
<gene>
    <name evidence="1" type="ORF">NS226_21080</name>
</gene>
<name>A0A175R4N8_9HYPH</name>
<evidence type="ECO:0000313" key="1">
    <source>
        <dbReference type="EMBL" id="KTQ85089.1"/>
    </source>
</evidence>
<dbReference type="RefSeq" id="WP_058636636.1">
    <property type="nucleotide sequence ID" value="NZ_LDPZ01000068.1"/>
</dbReference>
<dbReference type="InterPro" id="IPR035069">
    <property type="entry name" value="TTHA1013/TTHA0281-like"/>
</dbReference>
<protein>
    <submittedName>
        <fullName evidence="1">Uncharacterized protein</fullName>
    </submittedName>
</protein>
<dbReference type="Gene3D" id="3.30.160.250">
    <property type="match status" value="1"/>
</dbReference>
<dbReference type="EMBL" id="LDPZ01000068">
    <property type="protein sequence ID" value="KTQ85089.1"/>
    <property type="molecule type" value="Genomic_DNA"/>
</dbReference>
<organism evidence="1 2">
    <name type="scientific">Aureimonas ureilytica</name>
    <dbReference type="NCBI Taxonomy" id="401562"/>
    <lineage>
        <taxon>Bacteria</taxon>
        <taxon>Pseudomonadati</taxon>
        <taxon>Pseudomonadota</taxon>
        <taxon>Alphaproteobacteria</taxon>
        <taxon>Hyphomicrobiales</taxon>
        <taxon>Aurantimonadaceae</taxon>
        <taxon>Aureimonas</taxon>
    </lineage>
</organism>
<evidence type="ECO:0000313" key="2">
    <source>
        <dbReference type="Proteomes" id="UP000078272"/>
    </source>
</evidence>
<dbReference type="SUPFAM" id="SSF143100">
    <property type="entry name" value="TTHA1013/TTHA0281-like"/>
    <property type="match status" value="1"/>
</dbReference>
<accession>A0A175R4N8</accession>
<dbReference type="PATRIC" id="fig|401562.3.peg.4651"/>
<proteinExistence type="predicted"/>
<sequence length="144" mass="15215">MRYLYQAKLTPQDDGPILVTVPDVPMVTSCGDTEAEARRAAVDALATALLFLAKQGEPIPLPVTPAGPGLVPVELELEDALKLAVIEAFREAGISKTELGRRLGKPDSEMHRLLDPGHATKAGSLTRALAVLGKRAALEVLEAA</sequence>
<dbReference type="Proteomes" id="UP000078272">
    <property type="component" value="Unassembled WGS sequence"/>
</dbReference>
<reference evidence="1 2" key="1">
    <citation type="journal article" date="2016" name="Front. Microbiol.">
        <title>Genomic Resource of Rice Seed Associated Bacteria.</title>
        <authorList>
            <person name="Midha S."/>
            <person name="Bansal K."/>
            <person name="Sharma S."/>
            <person name="Kumar N."/>
            <person name="Patil P.P."/>
            <person name="Chaudhry V."/>
            <person name="Patil P.B."/>
        </authorList>
    </citation>
    <scope>NUCLEOTIDE SEQUENCE [LARGE SCALE GENOMIC DNA]</scope>
    <source>
        <strain evidence="1 2">NS226</strain>
    </source>
</reference>
<comment type="caution">
    <text evidence="1">The sequence shown here is derived from an EMBL/GenBank/DDBJ whole genome shotgun (WGS) entry which is preliminary data.</text>
</comment>